<evidence type="ECO:0000259" key="2">
    <source>
        <dbReference type="PROSITE" id="PS50043"/>
    </source>
</evidence>
<dbReference type="InterPro" id="IPR000792">
    <property type="entry name" value="Tscrpt_reg_LuxR_C"/>
</dbReference>
<evidence type="ECO:0000256" key="1">
    <source>
        <dbReference type="ARBA" id="ARBA00023125"/>
    </source>
</evidence>
<dbReference type="AlphaFoldDB" id="A0A4Q2RTJ5"/>
<dbReference type="PANTHER" id="PTHR43214">
    <property type="entry name" value="TWO-COMPONENT RESPONSE REGULATOR"/>
    <property type="match status" value="1"/>
</dbReference>
<dbReference type="Gene3D" id="3.40.50.2300">
    <property type="match status" value="1"/>
</dbReference>
<dbReference type="InterPro" id="IPR016032">
    <property type="entry name" value="Sig_transdc_resp-reg_C-effctor"/>
</dbReference>
<dbReference type="EMBL" id="SDWT01000002">
    <property type="protein sequence ID" value="RYB92108.1"/>
    <property type="molecule type" value="Genomic_DNA"/>
</dbReference>
<dbReference type="Pfam" id="PF00196">
    <property type="entry name" value="GerE"/>
    <property type="match status" value="1"/>
</dbReference>
<dbReference type="GO" id="GO:0003677">
    <property type="term" value="F:DNA binding"/>
    <property type="evidence" value="ECO:0007669"/>
    <property type="project" value="UniProtKB-KW"/>
</dbReference>
<accession>A0A4Q2RTJ5</accession>
<proteinExistence type="predicted"/>
<dbReference type="CDD" id="cd06170">
    <property type="entry name" value="LuxR_C_like"/>
    <property type="match status" value="1"/>
</dbReference>
<dbReference type="SUPFAM" id="SSF46894">
    <property type="entry name" value="C-terminal effector domain of the bipartite response regulators"/>
    <property type="match status" value="1"/>
</dbReference>
<keyword evidence="1" id="KW-0238">DNA-binding</keyword>
<dbReference type="Proteomes" id="UP000294071">
    <property type="component" value="Unassembled WGS sequence"/>
</dbReference>
<dbReference type="PRINTS" id="PR00038">
    <property type="entry name" value="HTHLUXR"/>
</dbReference>
<dbReference type="InterPro" id="IPR039420">
    <property type="entry name" value="WalR-like"/>
</dbReference>
<name>A0A4Q2RTJ5_9ACTN</name>
<dbReference type="OrthoDB" id="9816529at2"/>
<evidence type="ECO:0000313" key="3">
    <source>
        <dbReference type="EMBL" id="RYB92108.1"/>
    </source>
</evidence>
<gene>
    <name evidence="3" type="ORF">EUA93_16125</name>
</gene>
<dbReference type="PANTHER" id="PTHR43214:SF37">
    <property type="entry name" value="TRANSCRIPTIONAL REGULATORY PROTEIN YDFI"/>
    <property type="match status" value="1"/>
</dbReference>
<organism evidence="3 4">
    <name type="scientific">Nocardioides oleivorans</name>
    <dbReference type="NCBI Taxonomy" id="273676"/>
    <lineage>
        <taxon>Bacteria</taxon>
        <taxon>Bacillati</taxon>
        <taxon>Actinomycetota</taxon>
        <taxon>Actinomycetes</taxon>
        <taxon>Propionibacteriales</taxon>
        <taxon>Nocardioidaceae</taxon>
        <taxon>Nocardioides</taxon>
    </lineage>
</organism>
<protein>
    <submittedName>
        <fullName evidence="3">Response regulator transcription factor</fullName>
    </submittedName>
</protein>
<reference evidence="3 4" key="1">
    <citation type="submission" date="2019-01" db="EMBL/GenBank/DDBJ databases">
        <title>Novel species of Nocardioides.</title>
        <authorList>
            <person name="Liu Q."/>
            <person name="Xin Y.-H."/>
        </authorList>
    </citation>
    <scope>NUCLEOTIDE SEQUENCE [LARGE SCALE GENOMIC DNA]</scope>
    <source>
        <strain evidence="3 4">CGMCC 4.6882</strain>
    </source>
</reference>
<feature type="domain" description="HTH luxR-type" evidence="2">
    <location>
        <begin position="87"/>
        <end position="151"/>
    </location>
</feature>
<dbReference type="GO" id="GO:0006355">
    <property type="term" value="P:regulation of DNA-templated transcription"/>
    <property type="evidence" value="ECO:0007669"/>
    <property type="project" value="InterPro"/>
</dbReference>
<sequence>MVLVDPANRPDDEPARLTRLLADPQVRRVAVLTGSFEPWTAGAFFARGYAGYVSTALPRGDLLEALLAIHGGRRVIAPDDVRAEDWPGQGFGLTERESDVLTLIAAGLSNHEIAARCHLSINSVKSYIRGAYRVIDVDSRTRAVLWAMTHGLHAPIGSRLDAQPG</sequence>
<keyword evidence="4" id="KW-1185">Reference proteome</keyword>
<comment type="caution">
    <text evidence="3">The sequence shown here is derived from an EMBL/GenBank/DDBJ whole genome shotgun (WGS) entry which is preliminary data.</text>
</comment>
<dbReference type="SMART" id="SM00421">
    <property type="entry name" value="HTH_LUXR"/>
    <property type="match status" value="1"/>
</dbReference>
<evidence type="ECO:0000313" key="4">
    <source>
        <dbReference type="Proteomes" id="UP000294071"/>
    </source>
</evidence>
<dbReference type="PROSITE" id="PS50043">
    <property type="entry name" value="HTH_LUXR_2"/>
    <property type="match status" value="1"/>
</dbReference>